<keyword evidence="7" id="KW-1185">Reference proteome</keyword>
<dbReference type="InterPro" id="IPR009057">
    <property type="entry name" value="Homeodomain-like_sf"/>
</dbReference>
<reference evidence="6 7" key="1">
    <citation type="submission" date="2018-04" db="EMBL/GenBank/DDBJ databases">
        <title>Genomic Encyclopedia of Type Strains, Phase III (KMG-III): the genomes of soil and plant-associated and newly described type strains.</title>
        <authorList>
            <person name="Whitman W."/>
        </authorList>
    </citation>
    <scope>NUCLEOTIDE SEQUENCE [LARGE SCALE GENOMIC DNA]</scope>
    <source>
        <strain evidence="6 7">NW12</strain>
    </source>
</reference>
<dbReference type="Gene3D" id="1.10.357.10">
    <property type="entry name" value="Tetracycline Repressor, domain 2"/>
    <property type="match status" value="1"/>
</dbReference>
<dbReference type="Pfam" id="PF16925">
    <property type="entry name" value="TetR_C_13"/>
    <property type="match status" value="1"/>
</dbReference>
<protein>
    <submittedName>
        <fullName evidence="6">TetR family transcriptional regulator</fullName>
    </submittedName>
</protein>
<comment type="caution">
    <text evidence="6">The sequence shown here is derived from an EMBL/GenBank/DDBJ whole genome shotgun (WGS) entry which is preliminary data.</text>
</comment>
<evidence type="ECO:0000256" key="2">
    <source>
        <dbReference type="ARBA" id="ARBA00023125"/>
    </source>
</evidence>
<dbReference type="PANTHER" id="PTHR47506">
    <property type="entry name" value="TRANSCRIPTIONAL REGULATORY PROTEIN"/>
    <property type="match status" value="1"/>
</dbReference>
<evidence type="ECO:0000259" key="5">
    <source>
        <dbReference type="Pfam" id="PF16925"/>
    </source>
</evidence>
<evidence type="ECO:0000313" key="6">
    <source>
        <dbReference type="EMBL" id="PTM45073.1"/>
    </source>
</evidence>
<keyword evidence="1" id="KW-0805">Transcription regulation</keyword>
<gene>
    <name evidence="6" type="ORF">C8J24_3292</name>
</gene>
<dbReference type="Pfam" id="PF00440">
    <property type="entry name" value="TetR_N"/>
    <property type="match status" value="1"/>
</dbReference>
<evidence type="ECO:0000313" key="7">
    <source>
        <dbReference type="Proteomes" id="UP000240996"/>
    </source>
</evidence>
<feature type="domain" description="HTH tetR-type" evidence="4">
    <location>
        <begin position="16"/>
        <end position="61"/>
    </location>
</feature>
<evidence type="ECO:0000256" key="1">
    <source>
        <dbReference type="ARBA" id="ARBA00023015"/>
    </source>
</evidence>
<dbReference type="InterPro" id="IPR011075">
    <property type="entry name" value="TetR_C"/>
</dbReference>
<sequence length="209" mass="22406">MARSGRPRGFDRDSALDRAMHLFWEHGYEGASLLTLRRAMGDISSASFYAAFGSKEALYRETLARYLAVHGGIVGALDDETLPPRSRLEQALIASVAVQTDPAHPKGCMMTLSSIVSSEAGAPTRALTRAEREITRQALQRCIAAGVTAGDLDPATDVAGLTMLYDGLVLGISIQARDGVPTETLRAGIGHAMAAWDAQGRQERESKLH</sequence>
<dbReference type="InterPro" id="IPR001647">
    <property type="entry name" value="HTH_TetR"/>
</dbReference>
<proteinExistence type="predicted"/>
<dbReference type="GO" id="GO:0003677">
    <property type="term" value="F:DNA binding"/>
    <property type="evidence" value="ECO:0007669"/>
    <property type="project" value="UniProtKB-KW"/>
</dbReference>
<keyword evidence="2" id="KW-0238">DNA-binding</keyword>
<accession>A0A2T4YNT6</accession>
<dbReference type="Proteomes" id="UP000240996">
    <property type="component" value="Unassembled WGS sequence"/>
</dbReference>
<dbReference type="SUPFAM" id="SSF48498">
    <property type="entry name" value="Tetracyclin repressor-like, C-terminal domain"/>
    <property type="match status" value="1"/>
</dbReference>
<dbReference type="SUPFAM" id="SSF46689">
    <property type="entry name" value="Homeodomain-like"/>
    <property type="match status" value="1"/>
</dbReference>
<feature type="domain" description="Tetracyclin repressor-like C-terminal" evidence="5">
    <location>
        <begin position="86"/>
        <end position="177"/>
    </location>
</feature>
<name>A0A2T4YNT6_9SPHN</name>
<dbReference type="EMBL" id="PZZN01000003">
    <property type="protein sequence ID" value="PTM45073.1"/>
    <property type="molecule type" value="Genomic_DNA"/>
</dbReference>
<dbReference type="Gene3D" id="1.10.10.60">
    <property type="entry name" value="Homeodomain-like"/>
    <property type="match status" value="1"/>
</dbReference>
<evidence type="ECO:0000259" key="4">
    <source>
        <dbReference type="Pfam" id="PF00440"/>
    </source>
</evidence>
<dbReference type="InterPro" id="IPR036271">
    <property type="entry name" value="Tet_transcr_reg_TetR-rel_C_sf"/>
</dbReference>
<organism evidence="6 7">
    <name type="scientific">Sphingomonas aerolata</name>
    <dbReference type="NCBI Taxonomy" id="185951"/>
    <lineage>
        <taxon>Bacteria</taxon>
        <taxon>Pseudomonadati</taxon>
        <taxon>Pseudomonadota</taxon>
        <taxon>Alphaproteobacteria</taxon>
        <taxon>Sphingomonadales</taxon>
        <taxon>Sphingomonadaceae</taxon>
        <taxon>Sphingomonas</taxon>
    </lineage>
</organism>
<evidence type="ECO:0000256" key="3">
    <source>
        <dbReference type="ARBA" id="ARBA00023163"/>
    </source>
</evidence>
<keyword evidence="3" id="KW-0804">Transcription</keyword>
<dbReference type="PANTHER" id="PTHR47506:SF1">
    <property type="entry name" value="HTH-TYPE TRANSCRIPTIONAL REGULATOR YJDC"/>
    <property type="match status" value="1"/>
</dbReference>
<dbReference type="AlphaFoldDB" id="A0A2T4YNT6"/>